<evidence type="ECO:0000313" key="2">
    <source>
        <dbReference type="Proteomes" id="UP001307760"/>
    </source>
</evidence>
<dbReference type="RefSeq" id="WP_330821280.1">
    <property type="nucleotide sequence ID" value="NZ_JAZBJP010000002.1"/>
</dbReference>
<dbReference type="Proteomes" id="UP001307760">
    <property type="component" value="Unassembled WGS sequence"/>
</dbReference>
<proteinExistence type="predicted"/>
<evidence type="ECO:0008006" key="3">
    <source>
        <dbReference type="Google" id="ProtNLM"/>
    </source>
</evidence>
<reference evidence="1 2" key="1">
    <citation type="submission" date="2023-12" db="EMBL/GenBank/DDBJ databases">
        <title>30 novel species of actinomycetes from the DSMZ collection.</title>
        <authorList>
            <person name="Nouioui I."/>
        </authorList>
    </citation>
    <scope>NUCLEOTIDE SEQUENCE [LARGE SCALE GENOMIC DNA]</scope>
    <source>
        <strain evidence="1 2">DSM 41528</strain>
    </source>
</reference>
<keyword evidence="2" id="KW-1185">Reference proteome</keyword>
<comment type="caution">
    <text evidence="1">The sequence shown here is derived from an EMBL/GenBank/DDBJ whole genome shotgun (WGS) entry which is preliminary data.</text>
</comment>
<sequence>MTTKGTPGRMVRIDDATWAAYGELCEAKGTSRADDIRRHVHAQVTAWRKMQAIERRLAKNNESTDDD</sequence>
<gene>
    <name evidence="1" type="ORF">V2J85_09530</name>
</gene>
<protein>
    <recommendedName>
        <fullName evidence="3">CopG family transcriptional regulator</fullName>
    </recommendedName>
</protein>
<accession>A0ABU7NL35</accession>
<dbReference type="EMBL" id="JAZBJP010000002">
    <property type="protein sequence ID" value="MEE4419593.1"/>
    <property type="molecule type" value="Genomic_DNA"/>
</dbReference>
<name>A0ABU7NL35_9ACTN</name>
<evidence type="ECO:0000313" key="1">
    <source>
        <dbReference type="EMBL" id="MEE4419593.1"/>
    </source>
</evidence>
<organism evidence="1 2">
    <name type="scientific">Streptomyces bugieae</name>
    <dbReference type="NCBI Taxonomy" id="3098223"/>
    <lineage>
        <taxon>Bacteria</taxon>
        <taxon>Bacillati</taxon>
        <taxon>Actinomycetota</taxon>
        <taxon>Actinomycetes</taxon>
        <taxon>Kitasatosporales</taxon>
        <taxon>Streptomycetaceae</taxon>
        <taxon>Streptomyces</taxon>
    </lineage>
</organism>